<evidence type="ECO:0000313" key="3">
    <source>
        <dbReference type="Proteomes" id="UP000197138"/>
    </source>
</evidence>
<protein>
    <submittedName>
        <fullName evidence="2">Uncharacterized protein</fullName>
    </submittedName>
</protein>
<evidence type="ECO:0000313" key="2">
    <source>
        <dbReference type="EMBL" id="OWM83103.1"/>
    </source>
</evidence>
<name>A0A218XDT5_PUNGR</name>
<sequence>MNQGREAAQGKTLEEKINNEPNSINKGSELASTSNHGASILMGHPISTRRLSCLGYIDFTFGAAGNESAHGAERVLYATSKYGVLPITISILDGTPINQSLYIIYSKLVTLLISNRAKYGALCSKLRPRTKLGWCNKFSPFNNLNLRLQLSLRFRLSFGMHYHHQLSPQWAMLSQ</sequence>
<dbReference type="Proteomes" id="UP000197138">
    <property type="component" value="Unassembled WGS sequence"/>
</dbReference>
<reference evidence="3" key="1">
    <citation type="journal article" date="2017" name="Plant J.">
        <title>The pomegranate (Punica granatum L.) genome and the genomics of punicalagin biosynthesis.</title>
        <authorList>
            <person name="Qin G."/>
            <person name="Xu C."/>
            <person name="Ming R."/>
            <person name="Tang H."/>
            <person name="Guyot R."/>
            <person name="Kramer E.M."/>
            <person name="Hu Y."/>
            <person name="Yi X."/>
            <person name="Qi Y."/>
            <person name="Xu X."/>
            <person name="Gao Z."/>
            <person name="Pan H."/>
            <person name="Jian J."/>
            <person name="Tian Y."/>
            <person name="Yue Z."/>
            <person name="Xu Y."/>
        </authorList>
    </citation>
    <scope>NUCLEOTIDE SEQUENCE [LARGE SCALE GENOMIC DNA]</scope>
    <source>
        <strain evidence="3">cv. Dabenzi</strain>
    </source>
</reference>
<gene>
    <name evidence="2" type="ORF">CDL15_Pgr011785</name>
</gene>
<accession>A0A218XDT5</accession>
<evidence type="ECO:0000256" key="1">
    <source>
        <dbReference type="SAM" id="MobiDB-lite"/>
    </source>
</evidence>
<feature type="region of interest" description="Disordered" evidence="1">
    <location>
        <begin position="1"/>
        <end position="29"/>
    </location>
</feature>
<comment type="caution">
    <text evidence="2">The sequence shown here is derived from an EMBL/GenBank/DDBJ whole genome shotgun (WGS) entry which is preliminary data.</text>
</comment>
<proteinExistence type="predicted"/>
<dbReference type="EMBL" id="MTKT01001935">
    <property type="protein sequence ID" value="OWM83103.1"/>
    <property type="molecule type" value="Genomic_DNA"/>
</dbReference>
<organism evidence="2 3">
    <name type="scientific">Punica granatum</name>
    <name type="common">Pomegranate</name>
    <dbReference type="NCBI Taxonomy" id="22663"/>
    <lineage>
        <taxon>Eukaryota</taxon>
        <taxon>Viridiplantae</taxon>
        <taxon>Streptophyta</taxon>
        <taxon>Embryophyta</taxon>
        <taxon>Tracheophyta</taxon>
        <taxon>Spermatophyta</taxon>
        <taxon>Magnoliopsida</taxon>
        <taxon>eudicotyledons</taxon>
        <taxon>Gunneridae</taxon>
        <taxon>Pentapetalae</taxon>
        <taxon>rosids</taxon>
        <taxon>malvids</taxon>
        <taxon>Myrtales</taxon>
        <taxon>Lythraceae</taxon>
        <taxon>Punica</taxon>
    </lineage>
</organism>
<feature type="compositionally biased region" description="Polar residues" evidence="1">
    <location>
        <begin position="19"/>
        <end position="29"/>
    </location>
</feature>
<dbReference type="AlphaFoldDB" id="A0A218XDT5"/>